<dbReference type="SUPFAM" id="SSF48008">
    <property type="entry name" value="GntR ligand-binding domain-like"/>
    <property type="match status" value="1"/>
</dbReference>
<keyword evidence="6" id="KW-1185">Reference proteome</keyword>
<dbReference type="AlphaFoldDB" id="A0A9W6CWZ5"/>
<dbReference type="InterPro" id="IPR036390">
    <property type="entry name" value="WH_DNA-bd_sf"/>
</dbReference>
<dbReference type="EMBL" id="BSDP01000001">
    <property type="protein sequence ID" value="GLI26767.1"/>
    <property type="molecule type" value="Genomic_DNA"/>
</dbReference>
<dbReference type="Proteomes" id="UP001144396">
    <property type="component" value="Unassembled WGS sequence"/>
</dbReference>
<dbReference type="PANTHER" id="PTHR43537">
    <property type="entry name" value="TRANSCRIPTIONAL REGULATOR, GNTR FAMILY"/>
    <property type="match status" value="1"/>
</dbReference>
<dbReference type="InterPro" id="IPR008920">
    <property type="entry name" value="TF_FadR/GntR_C"/>
</dbReference>
<accession>A0A9W6CWZ5</accession>
<dbReference type="Gene3D" id="1.20.120.530">
    <property type="entry name" value="GntR ligand-binding domain-like"/>
    <property type="match status" value="1"/>
</dbReference>
<dbReference type="SMART" id="SM00345">
    <property type="entry name" value="HTH_GNTR"/>
    <property type="match status" value="1"/>
</dbReference>
<organism evidence="5 6">
    <name type="scientific">Agromyces rhizosphaerae</name>
    <dbReference type="NCBI Taxonomy" id="88374"/>
    <lineage>
        <taxon>Bacteria</taxon>
        <taxon>Bacillati</taxon>
        <taxon>Actinomycetota</taxon>
        <taxon>Actinomycetes</taxon>
        <taxon>Micrococcales</taxon>
        <taxon>Microbacteriaceae</taxon>
        <taxon>Agromyces</taxon>
    </lineage>
</organism>
<proteinExistence type="predicted"/>
<dbReference type="Gene3D" id="1.10.10.10">
    <property type="entry name" value="Winged helix-like DNA-binding domain superfamily/Winged helix DNA-binding domain"/>
    <property type="match status" value="1"/>
</dbReference>
<dbReference type="PRINTS" id="PR00035">
    <property type="entry name" value="HTHGNTR"/>
</dbReference>
<keyword evidence="1" id="KW-0805">Transcription regulation</keyword>
<dbReference type="GO" id="GO:0003677">
    <property type="term" value="F:DNA binding"/>
    <property type="evidence" value="ECO:0007669"/>
    <property type="project" value="UniProtKB-KW"/>
</dbReference>
<evidence type="ECO:0000256" key="2">
    <source>
        <dbReference type="ARBA" id="ARBA00023125"/>
    </source>
</evidence>
<dbReference type="CDD" id="cd07377">
    <property type="entry name" value="WHTH_GntR"/>
    <property type="match status" value="1"/>
</dbReference>
<dbReference type="RefSeq" id="WP_281882781.1">
    <property type="nucleotide sequence ID" value="NZ_BSDP01000001.1"/>
</dbReference>
<dbReference type="Pfam" id="PF07729">
    <property type="entry name" value="FCD"/>
    <property type="match status" value="1"/>
</dbReference>
<reference evidence="5" key="1">
    <citation type="submission" date="2022-12" db="EMBL/GenBank/DDBJ databases">
        <title>Reference genome sequencing for broad-spectrum identification of bacterial and archaeal isolates by mass spectrometry.</title>
        <authorList>
            <person name="Sekiguchi Y."/>
            <person name="Tourlousse D.M."/>
        </authorList>
    </citation>
    <scope>NUCLEOTIDE SEQUENCE</scope>
    <source>
        <strain evidence="5">14</strain>
    </source>
</reference>
<dbReference type="PANTHER" id="PTHR43537:SF24">
    <property type="entry name" value="GLUCONATE OPERON TRANSCRIPTIONAL REPRESSOR"/>
    <property type="match status" value="1"/>
</dbReference>
<evidence type="ECO:0000256" key="1">
    <source>
        <dbReference type="ARBA" id="ARBA00023015"/>
    </source>
</evidence>
<dbReference type="PROSITE" id="PS50949">
    <property type="entry name" value="HTH_GNTR"/>
    <property type="match status" value="1"/>
</dbReference>
<feature type="domain" description="HTH gntR-type" evidence="4">
    <location>
        <begin position="16"/>
        <end position="81"/>
    </location>
</feature>
<gene>
    <name evidence="5" type="ORF">ARHIZOSPH14_10090</name>
</gene>
<dbReference type="SMART" id="SM00895">
    <property type="entry name" value="FCD"/>
    <property type="match status" value="1"/>
</dbReference>
<dbReference type="InterPro" id="IPR011711">
    <property type="entry name" value="GntR_C"/>
</dbReference>
<dbReference type="Pfam" id="PF00392">
    <property type="entry name" value="GntR"/>
    <property type="match status" value="1"/>
</dbReference>
<protein>
    <submittedName>
        <fullName evidence="5">GntR family transcriptional regulator</fullName>
    </submittedName>
</protein>
<name>A0A9W6CWZ5_9MICO</name>
<evidence type="ECO:0000313" key="6">
    <source>
        <dbReference type="Proteomes" id="UP001144396"/>
    </source>
</evidence>
<dbReference type="SUPFAM" id="SSF46785">
    <property type="entry name" value="Winged helix' DNA-binding domain"/>
    <property type="match status" value="1"/>
</dbReference>
<evidence type="ECO:0000256" key="3">
    <source>
        <dbReference type="ARBA" id="ARBA00023163"/>
    </source>
</evidence>
<keyword evidence="2" id="KW-0238">DNA-binding</keyword>
<evidence type="ECO:0000313" key="5">
    <source>
        <dbReference type="EMBL" id="GLI26767.1"/>
    </source>
</evidence>
<keyword evidence="3" id="KW-0804">Transcription</keyword>
<dbReference type="GO" id="GO:0003700">
    <property type="term" value="F:DNA-binding transcription factor activity"/>
    <property type="evidence" value="ECO:0007669"/>
    <property type="project" value="InterPro"/>
</dbReference>
<evidence type="ECO:0000259" key="4">
    <source>
        <dbReference type="PROSITE" id="PS50949"/>
    </source>
</evidence>
<comment type="caution">
    <text evidence="5">The sequence shown here is derived from an EMBL/GenBank/DDBJ whole genome shotgun (WGS) entry which is preliminary data.</text>
</comment>
<dbReference type="InterPro" id="IPR000524">
    <property type="entry name" value="Tscrpt_reg_HTH_GntR"/>
</dbReference>
<dbReference type="InterPro" id="IPR036388">
    <property type="entry name" value="WH-like_DNA-bd_sf"/>
</dbReference>
<sequence length="221" mass="25033">MTDYLTTRSHRRRASVVASESVYERLRDAILSGEIRPNMRLIEEDLAEALGVSRSPVREALLALTQDGLVVRDRGWVVRDHTPQEVLRIIEAREIIETEAAALAAARITEEELVELERLAEQMESSGADRPALNVLNREFHTKITHASGNFLLDEFSRRTNISYWNFSIGAMQPPSDDQVVNGQHREIIAALRAGDADAARERVREHLERTLEIMRELVGD</sequence>